<dbReference type="AlphaFoldDB" id="A0A1I0K0K9"/>
<organism evidence="2 3">
    <name type="scientific">Enterocloster lavalensis</name>
    <dbReference type="NCBI Taxonomy" id="460384"/>
    <lineage>
        <taxon>Bacteria</taxon>
        <taxon>Bacillati</taxon>
        <taxon>Bacillota</taxon>
        <taxon>Clostridia</taxon>
        <taxon>Lachnospirales</taxon>
        <taxon>Lachnospiraceae</taxon>
        <taxon>Enterocloster</taxon>
    </lineage>
</organism>
<reference evidence="3" key="1">
    <citation type="submission" date="2016-10" db="EMBL/GenBank/DDBJ databases">
        <authorList>
            <person name="Varghese N."/>
            <person name="Submissions S."/>
        </authorList>
    </citation>
    <scope>NUCLEOTIDE SEQUENCE [LARGE SCALE GENOMIC DNA]</scope>
    <source>
        <strain evidence="3">NLAE-zl-G277</strain>
    </source>
</reference>
<protein>
    <submittedName>
        <fullName evidence="2">Uncharacterized protein</fullName>
    </submittedName>
</protein>
<dbReference type="STRING" id="460384.SAMN05216313_14123"/>
<proteinExistence type="predicted"/>
<accession>A0A1I0K0K9</accession>
<dbReference type="RefSeq" id="WP_092370668.1">
    <property type="nucleotide sequence ID" value="NZ_DAINWJ010000241.1"/>
</dbReference>
<keyword evidence="3" id="KW-1185">Reference proteome</keyword>
<dbReference type="Proteomes" id="UP000198508">
    <property type="component" value="Unassembled WGS sequence"/>
</dbReference>
<sequence length="626" mass="69447">MKRIWIAGLVLACVLFTGCNSIFLGDTTVVLPQQTEALLVPSAKTGYRDLAEAEKFQGSGEGAFCFLEGRSAEPEDVIQFECLDYREAEGMFVYAYQTLLEDGSGLMATELLGYNPDTKNGIIYYSHITEPNVEPTMFAQKVYLRNEAYHYFIYFGGYGTFFLPEGQVFRQIDMKSEYLKAAETLGNIETMTILSMSVTSTQSYQYLISANFLAERVTVDENTEWTDEMKESDTLTTGDGEEGTVSLRIDYWVKDLSGMSVVNYCDSGKIVIEDMNQTLTEAAPEGFLLEAGMELGGLPRDEDSLLSSEIVGGFVDDVEDIMEERSSEDSEEGQEDGGTEEVLVRQNGVLTPGSFYCEALSSRSGIARVGCSYNNGIRYNGRRFCLDSGRWLYYSYSPLIFGGRENRLDSEIISAGPGGNGEAVIITENKVYMFSGSGRGYEIPLKALDFSVDITVDGGETETGEAPEETSSGQYGEAYEKEDSGLMDGLDEDAVDRGAEQNQDSVEAGMMETDSYDREQLVNDGVVMDGVVYNPDVEANAEIYRTFNFLESGNGLYISSLNSGLLYYNGETKEVSRVMNYPVFRLWELSDGRYMAVGFDDNSKRYVPSDMAFAKCFRFEVSHGEN</sequence>
<evidence type="ECO:0000256" key="1">
    <source>
        <dbReference type="SAM" id="MobiDB-lite"/>
    </source>
</evidence>
<dbReference type="EMBL" id="FOIM01000041">
    <property type="protein sequence ID" value="SEU17048.1"/>
    <property type="molecule type" value="Genomic_DNA"/>
</dbReference>
<dbReference type="PROSITE" id="PS51257">
    <property type="entry name" value="PROKAR_LIPOPROTEIN"/>
    <property type="match status" value="1"/>
</dbReference>
<evidence type="ECO:0000313" key="3">
    <source>
        <dbReference type="Proteomes" id="UP000198508"/>
    </source>
</evidence>
<evidence type="ECO:0000313" key="2">
    <source>
        <dbReference type="EMBL" id="SEU17048.1"/>
    </source>
</evidence>
<name>A0A1I0K0K9_9FIRM</name>
<feature type="compositionally biased region" description="Acidic residues" evidence="1">
    <location>
        <begin position="459"/>
        <end position="468"/>
    </location>
</feature>
<gene>
    <name evidence="2" type="ORF">SAMN05216313_14123</name>
</gene>
<feature type="region of interest" description="Disordered" evidence="1">
    <location>
        <begin position="457"/>
        <end position="477"/>
    </location>
</feature>